<accession>A0A2N5TNF7</accession>
<evidence type="ECO:0000313" key="3">
    <source>
        <dbReference type="Proteomes" id="UP000235392"/>
    </source>
</evidence>
<name>A0A2N5TNF7_9BASI</name>
<evidence type="ECO:0000313" key="2">
    <source>
        <dbReference type="EMBL" id="PLW27030.1"/>
    </source>
</evidence>
<feature type="region of interest" description="Disordered" evidence="1">
    <location>
        <begin position="1"/>
        <end position="24"/>
    </location>
</feature>
<protein>
    <submittedName>
        <fullName evidence="2">Uncharacterized protein</fullName>
    </submittedName>
</protein>
<dbReference type="AlphaFoldDB" id="A0A2N5TNF7"/>
<reference evidence="2 3" key="1">
    <citation type="submission" date="2017-11" db="EMBL/GenBank/DDBJ databases">
        <title>De novo assembly and phasing of dikaryotic genomes from two isolates of Puccinia coronata f. sp. avenae, the causal agent of oat crown rust.</title>
        <authorList>
            <person name="Miller M.E."/>
            <person name="Zhang Y."/>
            <person name="Omidvar V."/>
            <person name="Sperschneider J."/>
            <person name="Schwessinger B."/>
            <person name="Raley C."/>
            <person name="Palmer J.M."/>
            <person name="Garnica D."/>
            <person name="Upadhyaya N."/>
            <person name="Rathjen J."/>
            <person name="Taylor J.M."/>
            <person name="Park R.F."/>
            <person name="Dodds P.N."/>
            <person name="Hirsch C.D."/>
            <person name="Kianian S.F."/>
            <person name="Figueroa M."/>
        </authorList>
    </citation>
    <scope>NUCLEOTIDE SEQUENCE [LARGE SCALE GENOMIC DNA]</scope>
    <source>
        <strain evidence="2">12SD80</strain>
    </source>
</reference>
<feature type="region of interest" description="Disordered" evidence="1">
    <location>
        <begin position="64"/>
        <end position="83"/>
    </location>
</feature>
<evidence type="ECO:0000256" key="1">
    <source>
        <dbReference type="SAM" id="MobiDB-lite"/>
    </source>
</evidence>
<organism evidence="2 3">
    <name type="scientific">Puccinia coronata f. sp. avenae</name>
    <dbReference type="NCBI Taxonomy" id="200324"/>
    <lineage>
        <taxon>Eukaryota</taxon>
        <taxon>Fungi</taxon>
        <taxon>Dikarya</taxon>
        <taxon>Basidiomycota</taxon>
        <taxon>Pucciniomycotina</taxon>
        <taxon>Pucciniomycetes</taxon>
        <taxon>Pucciniales</taxon>
        <taxon>Pucciniaceae</taxon>
        <taxon>Puccinia</taxon>
    </lineage>
</organism>
<comment type="caution">
    <text evidence="2">The sequence shown here is derived from an EMBL/GenBank/DDBJ whole genome shotgun (WGS) entry which is preliminary data.</text>
</comment>
<proteinExistence type="predicted"/>
<dbReference type="Proteomes" id="UP000235392">
    <property type="component" value="Unassembled WGS sequence"/>
</dbReference>
<gene>
    <name evidence="2" type="ORF">PCASD_24608</name>
</gene>
<dbReference type="EMBL" id="PGCI01000429">
    <property type="protein sequence ID" value="PLW27030.1"/>
    <property type="molecule type" value="Genomic_DNA"/>
</dbReference>
<sequence length="83" mass="9104">MSENNLSYHGGPEDHTPKPPGVRAQPLLACFPLLEIGERGGRERPFWPFPASVPPRAALSRRRDLLAPAEVGGDEDPYTQSRA</sequence>